<dbReference type="Pfam" id="PF13090">
    <property type="entry name" value="PP_kinase_C"/>
    <property type="match status" value="1"/>
</dbReference>
<dbReference type="AlphaFoldDB" id="C0EID9"/>
<organism evidence="12 13">
    <name type="scientific">[Clostridium] methylpentosum DSM 5476</name>
    <dbReference type="NCBI Taxonomy" id="537013"/>
    <lineage>
        <taxon>Bacteria</taxon>
        <taxon>Bacillati</taxon>
        <taxon>Bacillota</taxon>
        <taxon>Clostridia</taxon>
        <taxon>Eubacteriales</taxon>
        <taxon>Oscillospiraceae</taxon>
        <taxon>Oscillospiraceae incertae sedis</taxon>
    </lineage>
</organism>
<proteinExistence type="inferred from homology"/>
<evidence type="ECO:0000256" key="2">
    <source>
        <dbReference type="ARBA" id="ARBA00022679"/>
    </source>
</evidence>
<dbReference type="CDD" id="cd09166">
    <property type="entry name" value="PLDc_PPK1_C1_unchar"/>
    <property type="match status" value="1"/>
</dbReference>
<dbReference type="PANTHER" id="PTHR30218">
    <property type="entry name" value="POLYPHOSPHATE KINASE"/>
    <property type="match status" value="1"/>
</dbReference>
<keyword evidence="5 6" id="KW-0067">ATP-binding</keyword>
<dbReference type="SUPFAM" id="SSF143724">
    <property type="entry name" value="PHP14-like"/>
    <property type="match status" value="1"/>
</dbReference>
<dbReference type="Pfam" id="PF17941">
    <property type="entry name" value="PP_kinase_C_1"/>
    <property type="match status" value="1"/>
</dbReference>
<comment type="caution">
    <text evidence="12">The sequence shown here is derived from an EMBL/GenBank/DDBJ whole genome shotgun (WGS) entry which is preliminary data.</text>
</comment>
<evidence type="ECO:0000256" key="6">
    <source>
        <dbReference type="HAMAP-Rule" id="MF_00347"/>
    </source>
</evidence>
<comment type="catalytic activity">
    <reaction evidence="6 7">
        <text>[phosphate](n) + ATP = [phosphate](n+1) + ADP</text>
        <dbReference type="Rhea" id="RHEA:19573"/>
        <dbReference type="Rhea" id="RHEA-COMP:9859"/>
        <dbReference type="Rhea" id="RHEA-COMP:14280"/>
        <dbReference type="ChEBI" id="CHEBI:16838"/>
        <dbReference type="ChEBI" id="CHEBI:30616"/>
        <dbReference type="ChEBI" id="CHEBI:456216"/>
        <dbReference type="EC" id="2.7.4.1"/>
    </reaction>
</comment>
<feature type="domain" description="Polyphosphate kinase C-terminal" evidence="10">
    <location>
        <begin position="509"/>
        <end position="679"/>
    </location>
</feature>
<dbReference type="eggNOG" id="COG0855">
    <property type="taxonomic scope" value="Bacteria"/>
</dbReference>
<evidence type="ECO:0000259" key="11">
    <source>
        <dbReference type="Pfam" id="PF17941"/>
    </source>
</evidence>
<evidence type="ECO:0000256" key="7">
    <source>
        <dbReference type="RuleBase" id="RU003800"/>
    </source>
</evidence>
<dbReference type="InterPro" id="IPR003414">
    <property type="entry name" value="PP_kinase"/>
</dbReference>
<dbReference type="InterPro" id="IPR036832">
    <property type="entry name" value="PPK_N_dom_sf"/>
</dbReference>
<feature type="domain" description="Polyphosphate kinase middle" evidence="8">
    <location>
        <begin position="128"/>
        <end position="306"/>
    </location>
</feature>
<evidence type="ECO:0000259" key="9">
    <source>
        <dbReference type="Pfam" id="PF13089"/>
    </source>
</evidence>
<evidence type="ECO:0000256" key="1">
    <source>
        <dbReference type="ARBA" id="ARBA00022553"/>
    </source>
</evidence>
<dbReference type="InterPro" id="IPR025198">
    <property type="entry name" value="PPK_N_dom"/>
</dbReference>
<dbReference type="InterPro" id="IPR036830">
    <property type="entry name" value="PP_kinase_middle_dom_sf"/>
</dbReference>
<feature type="binding site" evidence="6">
    <location>
        <position position="569"/>
    </location>
    <ligand>
        <name>ATP</name>
        <dbReference type="ChEBI" id="CHEBI:30616"/>
    </ligand>
</feature>
<keyword evidence="1 6" id="KW-0597">Phosphoprotein</keyword>
<evidence type="ECO:0000256" key="5">
    <source>
        <dbReference type="ARBA" id="ARBA00022840"/>
    </source>
</evidence>
<dbReference type="Gene3D" id="3.30.1840.10">
    <property type="entry name" value="Polyphosphate kinase middle domain"/>
    <property type="match status" value="1"/>
</dbReference>
<dbReference type="NCBIfam" id="NF003921">
    <property type="entry name" value="PRK05443.2-2"/>
    <property type="match status" value="1"/>
</dbReference>
<dbReference type="Gene3D" id="1.20.58.310">
    <property type="entry name" value="Polyphosphate kinase N-terminal domain"/>
    <property type="match status" value="1"/>
</dbReference>
<feature type="active site" description="Phosphohistidine intermediate" evidence="6">
    <location>
        <position position="440"/>
    </location>
</feature>
<dbReference type="SUPFAM" id="SSF56024">
    <property type="entry name" value="Phospholipase D/nuclease"/>
    <property type="match status" value="2"/>
</dbReference>
<dbReference type="GO" id="GO:0008976">
    <property type="term" value="F:polyphosphate kinase activity"/>
    <property type="evidence" value="ECO:0007669"/>
    <property type="project" value="UniProtKB-UniRule"/>
</dbReference>
<dbReference type="CDD" id="cd09169">
    <property type="entry name" value="PLDc_PPK1_C2_unchar"/>
    <property type="match status" value="1"/>
</dbReference>
<keyword evidence="6" id="KW-0479">Metal-binding</keyword>
<dbReference type="HOGENOM" id="CLU_009678_5_0_9"/>
<dbReference type="GO" id="GO:0005524">
    <property type="term" value="F:ATP binding"/>
    <property type="evidence" value="ECO:0007669"/>
    <property type="project" value="UniProtKB-KW"/>
</dbReference>
<dbReference type="HAMAP" id="MF_00347">
    <property type="entry name" value="Polyphosphate_kinase"/>
    <property type="match status" value="1"/>
</dbReference>
<sequence length="715" mass="82473">MTKADFHYDASYTQDRELSWLKFNQRVLEEAKESSVPLYERLKFVSIFTSNLDEFFMVRVGSIYDLSLLKKTHIDNKSGMTPNEQLSAIFKAVTPLYKQRDKIFAEIEEQLRQYDICNLGIKELAGKEKKFIDDYFHSYVLPVLSPQVVDAHHPFPHLVNKSINIVVMLRDEDKKTLYGILPMPHLLPYLVFLPGSSVRYVQLERILLEYADEVFQMYEITDKAIVSVTRNADINPDDESFDVEDDYRLHMKKLLKKRARLAPVRLEVLGDICPDLLKFLCEKLKLKPEQVFHSKCPLKMSYVFSLLEKFSLPNQRQLTYPPFQPQYPASVVKSEPMIRQILRQDILLFYPYEQMDPFLRLLREASTDPNVISIKITIYRLANQSKLIEYLTTAVENNKDVTVLMELRARFDEQSNIDWSDVLEQAGCKVIYGFENFKVHSKICLITRREKAKIQHITQVGTGNYNEKTAKLYTDFCLMTANSQIGRDAAAFFQNMAISNLDGQYSIMLVAPTGLKTGIMKLIEGEISKARSGAQGKIFMKMNSLTDREIIDKLAEASQAGVKIDLNIRGICCLIPQVEGKTDNIRVFSIVGRFLEHPRIYRFGDGADARMYIGSADMMTRNTERRVEILCPVLDRQVEARINRVIEVLLRDNVKARVLQSNALYAKIPRLDAPPLDSQEYFMNQAVLGTSKRAELDAKRETNNIFKKLFAKFKK</sequence>
<dbReference type="Pfam" id="PF02503">
    <property type="entry name" value="PP_kinase"/>
    <property type="match status" value="1"/>
</dbReference>
<keyword evidence="13" id="KW-1185">Reference proteome</keyword>
<evidence type="ECO:0000313" key="13">
    <source>
        <dbReference type="Proteomes" id="UP000003340"/>
    </source>
</evidence>
<dbReference type="GO" id="GO:0006799">
    <property type="term" value="P:polyphosphate biosynthetic process"/>
    <property type="evidence" value="ECO:0007669"/>
    <property type="project" value="UniProtKB-UniRule"/>
</dbReference>
<feature type="binding site" evidence="6">
    <location>
        <position position="473"/>
    </location>
    <ligand>
        <name>ATP</name>
        <dbReference type="ChEBI" id="CHEBI:30616"/>
    </ligand>
</feature>
<dbReference type="PANTHER" id="PTHR30218:SF0">
    <property type="entry name" value="POLYPHOSPHATE KINASE"/>
    <property type="match status" value="1"/>
</dbReference>
<comment type="similarity">
    <text evidence="6 7">Belongs to the polyphosphate kinase 1 (PPK1) family.</text>
</comment>
<evidence type="ECO:0000259" key="10">
    <source>
        <dbReference type="Pfam" id="PF13090"/>
    </source>
</evidence>
<dbReference type="Proteomes" id="UP000003340">
    <property type="component" value="Unassembled WGS sequence"/>
</dbReference>
<keyword evidence="2 6" id="KW-0808">Transferase</keyword>
<evidence type="ECO:0000256" key="4">
    <source>
        <dbReference type="ARBA" id="ARBA00022777"/>
    </source>
</evidence>
<feature type="domain" description="Polyphosphate kinase N-terminal" evidence="9">
    <location>
        <begin position="15"/>
        <end position="116"/>
    </location>
</feature>
<dbReference type="PIRSF" id="PIRSF015589">
    <property type="entry name" value="PP_kinase"/>
    <property type="match status" value="1"/>
</dbReference>
<feature type="binding site" evidence="6">
    <location>
        <position position="51"/>
    </location>
    <ligand>
        <name>ATP</name>
        <dbReference type="ChEBI" id="CHEBI:30616"/>
    </ligand>
</feature>
<reference evidence="12 13" key="2">
    <citation type="submission" date="2009-02" db="EMBL/GenBank/DDBJ databases">
        <title>Draft genome sequence of Clostridium methylpentosum (DSM 5476).</title>
        <authorList>
            <person name="Sudarsanam P."/>
            <person name="Ley R."/>
            <person name="Guruge J."/>
            <person name="Turnbaugh P.J."/>
            <person name="Mahowald M."/>
            <person name="Liep D."/>
            <person name="Gordon J."/>
        </authorList>
    </citation>
    <scope>NUCLEOTIDE SEQUENCE [LARGE SCALE GENOMIC DNA]</scope>
    <source>
        <strain evidence="12 13">DSM 5476</strain>
    </source>
</reference>
<feature type="binding site" evidence="6">
    <location>
        <position position="380"/>
    </location>
    <ligand>
        <name>Mg(2+)</name>
        <dbReference type="ChEBI" id="CHEBI:18420"/>
    </ligand>
</feature>
<protein>
    <recommendedName>
        <fullName evidence="6 7">Polyphosphate kinase</fullName>
        <ecNumber evidence="6 7">2.7.4.1</ecNumber>
    </recommendedName>
    <alternativeName>
        <fullName evidence="6">ATP-polyphosphate phosphotransferase</fullName>
    </alternativeName>
    <alternativeName>
        <fullName evidence="6">Polyphosphoric acid kinase</fullName>
    </alternativeName>
</protein>
<feature type="binding site" evidence="6">
    <location>
        <position position="597"/>
    </location>
    <ligand>
        <name>ATP</name>
        <dbReference type="ChEBI" id="CHEBI:30616"/>
    </ligand>
</feature>
<comment type="function">
    <text evidence="6 7">Catalyzes the reversible transfer of the terminal phosphate of ATP to form a long-chain polyphosphate (polyP).</text>
</comment>
<dbReference type="SUPFAM" id="SSF140356">
    <property type="entry name" value="PPK N-terminal domain-like"/>
    <property type="match status" value="1"/>
</dbReference>
<dbReference type="GO" id="GO:0046872">
    <property type="term" value="F:metal ion binding"/>
    <property type="evidence" value="ECO:0007669"/>
    <property type="project" value="UniProtKB-KW"/>
</dbReference>
<comment type="PTM">
    <text evidence="6 7">An intermediate of this reaction is the autophosphorylated ppk in which a phosphate is covalently linked to a histidine residue through a N-P bond.</text>
</comment>
<dbReference type="InterPro" id="IPR041108">
    <property type="entry name" value="PP_kinase_C_1"/>
</dbReference>
<feature type="domain" description="Polyphosphate kinase C-terminal" evidence="11">
    <location>
        <begin position="338"/>
        <end position="497"/>
    </location>
</feature>
<feature type="binding site" evidence="6">
    <location>
        <position position="410"/>
    </location>
    <ligand>
        <name>Mg(2+)</name>
        <dbReference type="ChEBI" id="CHEBI:18420"/>
    </ligand>
</feature>
<gene>
    <name evidence="12" type="primary">ppk1</name>
    <name evidence="6" type="synonym">ppk</name>
    <name evidence="12" type="ORF">CLOSTMETH_03634</name>
</gene>
<keyword evidence="3 6" id="KW-0547">Nucleotide-binding</keyword>
<dbReference type="NCBIfam" id="NF003917">
    <property type="entry name" value="PRK05443.1-1"/>
    <property type="match status" value="1"/>
</dbReference>
<dbReference type="EC" id="2.7.4.1" evidence="6 7"/>
<dbReference type="EMBL" id="ACEC01000126">
    <property type="protein sequence ID" value="EEG28735.1"/>
    <property type="molecule type" value="Genomic_DNA"/>
</dbReference>
<accession>C0EID9</accession>
<dbReference type="GO" id="GO:0009358">
    <property type="term" value="C:polyphosphate kinase complex"/>
    <property type="evidence" value="ECO:0007669"/>
    <property type="project" value="InterPro"/>
</dbReference>
<keyword evidence="6" id="KW-0460">Magnesium</keyword>
<comment type="cofactor">
    <cofactor evidence="6">
        <name>Mg(2+)</name>
        <dbReference type="ChEBI" id="CHEBI:18420"/>
    </cofactor>
</comment>
<keyword evidence="4 6" id="KW-0418">Kinase</keyword>
<evidence type="ECO:0000313" key="12">
    <source>
        <dbReference type="EMBL" id="EEG28735.1"/>
    </source>
</evidence>
<dbReference type="STRING" id="537013.CLOSTMETH_03634"/>
<dbReference type="Pfam" id="PF13089">
    <property type="entry name" value="PP_kinase_N"/>
    <property type="match status" value="1"/>
</dbReference>
<dbReference type="InterPro" id="IPR024953">
    <property type="entry name" value="PP_kinase_middle"/>
</dbReference>
<dbReference type="NCBIfam" id="TIGR03705">
    <property type="entry name" value="poly_P_kin"/>
    <property type="match status" value="1"/>
</dbReference>
<dbReference type="Gene3D" id="3.30.870.10">
    <property type="entry name" value="Endonuclease Chain A"/>
    <property type="match status" value="2"/>
</dbReference>
<dbReference type="InterPro" id="IPR025200">
    <property type="entry name" value="PPK_C_dom2"/>
</dbReference>
<evidence type="ECO:0000259" key="8">
    <source>
        <dbReference type="Pfam" id="PF02503"/>
    </source>
</evidence>
<evidence type="ECO:0000256" key="3">
    <source>
        <dbReference type="ARBA" id="ARBA00022741"/>
    </source>
</evidence>
<name>C0EID9_9FIRM</name>
<reference evidence="12 13" key="1">
    <citation type="submission" date="2009-01" db="EMBL/GenBank/DDBJ databases">
        <authorList>
            <person name="Fulton L."/>
            <person name="Clifton S."/>
            <person name="Fulton B."/>
            <person name="Xu J."/>
            <person name="Minx P."/>
            <person name="Pepin K.H."/>
            <person name="Johnson M."/>
            <person name="Bhonagiri V."/>
            <person name="Nash W.E."/>
            <person name="Mardis E.R."/>
            <person name="Wilson R.K."/>
        </authorList>
    </citation>
    <scope>NUCLEOTIDE SEQUENCE [LARGE SCALE GENOMIC DNA]</scope>
    <source>
        <strain evidence="12 13">DSM 5476</strain>
    </source>
</reference>